<feature type="compositionally biased region" description="Polar residues" evidence="1">
    <location>
        <begin position="384"/>
        <end position="410"/>
    </location>
</feature>
<evidence type="ECO:0000313" key="3">
    <source>
        <dbReference type="Proteomes" id="UP000250043"/>
    </source>
</evidence>
<dbReference type="EMBL" id="KV722336">
    <property type="protein sequence ID" value="OCH95420.1"/>
    <property type="molecule type" value="Genomic_DNA"/>
</dbReference>
<reference evidence="2 3" key="1">
    <citation type="submission" date="2016-07" db="EMBL/GenBank/DDBJ databases">
        <title>Draft genome of the white-rot fungus Obba rivulosa 3A-2.</title>
        <authorList>
            <consortium name="DOE Joint Genome Institute"/>
            <person name="Miettinen O."/>
            <person name="Riley R."/>
            <person name="Acob R."/>
            <person name="Barry K."/>
            <person name="Cullen D."/>
            <person name="De Vries R."/>
            <person name="Hainaut M."/>
            <person name="Hatakka A."/>
            <person name="Henrissat B."/>
            <person name="Hilden K."/>
            <person name="Kuo R."/>
            <person name="Labutti K."/>
            <person name="Lipzen A."/>
            <person name="Makela M.R."/>
            <person name="Sandor L."/>
            <person name="Spatafora J.W."/>
            <person name="Grigoriev I.V."/>
            <person name="Hibbett D.S."/>
        </authorList>
    </citation>
    <scope>NUCLEOTIDE SEQUENCE [LARGE SCALE GENOMIC DNA]</scope>
    <source>
        <strain evidence="2 3">3A-2</strain>
    </source>
</reference>
<evidence type="ECO:0000313" key="2">
    <source>
        <dbReference type="EMBL" id="OCH95420.1"/>
    </source>
</evidence>
<evidence type="ECO:0000256" key="1">
    <source>
        <dbReference type="SAM" id="MobiDB-lite"/>
    </source>
</evidence>
<sequence length="504" mass="54266">MSQIPTPNGLAAAIQHSGPAPHLPDQSPASGPDSDAVQDAANNHGVGSGPYPSPFSDLSVFGPAHPPEQDDPAGALGKRKESHDGPYIAGAGAGAGKKRRYGQPIAPRPSMDSDMGDLGEQDGEGEANSGVGWKHWTDEEKDELFRWMLGDDERWAAFRTKMNNVFREGAKQVFGDRKTYTALKSCFHRNLEVFKQIYAFESFLLSPDRPPSPEPGLQVLQGGPEEPARAAVVERRLAAARDAGVPVGNLSLKMLDHWFRMGWYQLFKNRYRLDSNTGHPVPVSGRPSATPALFAPNGTPPSERTHAMPSDMIDPRLISTSPRTDGPSVSPAANQRPQGERLENGTRLQEMQRLSSGDINPSVRGGQNPMPPPRILPATPGPSRLQQAIGSPRTGSTGTQGSQRPKQPDTQAAQVLERLAGITQNLQAACTELTHAVREQTAAVNAAREEIAARSASTDQGKEQEGLSTQQRVNLAMELLTKDGVGDAVRTAAADYLKKLFMNQ</sequence>
<dbReference type="Proteomes" id="UP000250043">
    <property type="component" value="Unassembled WGS sequence"/>
</dbReference>
<feature type="region of interest" description="Disordered" evidence="1">
    <location>
        <begin position="281"/>
        <end position="410"/>
    </location>
</feature>
<accession>A0A8E2J652</accession>
<feature type="compositionally biased region" description="Acidic residues" evidence="1">
    <location>
        <begin position="114"/>
        <end position="125"/>
    </location>
</feature>
<protein>
    <submittedName>
        <fullName evidence="2">Uncharacterized protein</fullName>
    </submittedName>
</protein>
<gene>
    <name evidence="2" type="ORF">OBBRIDRAFT_788308</name>
</gene>
<proteinExistence type="predicted"/>
<name>A0A8E2J652_9APHY</name>
<feature type="region of interest" description="Disordered" evidence="1">
    <location>
        <begin position="1"/>
        <end position="135"/>
    </location>
</feature>
<dbReference type="OrthoDB" id="2685034at2759"/>
<keyword evidence="3" id="KW-1185">Reference proteome</keyword>
<feature type="compositionally biased region" description="Polar residues" evidence="1">
    <location>
        <begin position="346"/>
        <end position="359"/>
    </location>
</feature>
<dbReference type="AlphaFoldDB" id="A0A8E2J652"/>
<organism evidence="2 3">
    <name type="scientific">Obba rivulosa</name>
    <dbReference type="NCBI Taxonomy" id="1052685"/>
    <lineage>
        <taxon>Eukaryota</taxon>
        <taxon>Fungi</taxon>
        <taxon>Dikarya</taxon>
        <taxon>Basidiomycota</taxon>
        <taxon>Agaricomycotina</taxon>
        <taxon>Agaricomycetes</taxon>
        <taxon>Polyporales</taxon>
        <taxon>Gelatoporiaceae</taxon>
        <taxon>Obba</taxon>
    </lineage>
</organism>